<dbReference type="Proteomes" id="UP000468591">
    <property type="component" value="Unassembled WGS sequence"/>
</dbReference>
<dbReference type="GO" id="GO:0030170">
    <property type="term" value="F:pyridoxal phosphate binding"/>
    <property type="evidence" value="ECO:0007669"/>
    <property type="project" value="InterPro"/>
</dbReference>
<dbReference type="InterPro" id="IPR000192">
    <property type="entry name" value="Aminotrans_V_dom"/>
</dbReference>
<dbReference type="GO" id="GO:0019441">
    <property type="term" value="P:L-tryptophan catabolic process to kynurenine"/>
    <property type="evidence" value="ECO:0007669"/>
    <property type="project" value="TreeGrafter"/>
</dbReference>
<dbReference type="PANTHER" id="PTHR14084:SF0">
    <property type="entry name" value="KYNURENINASE"/>
    <property type="match status" value="1"/>
</dbReference>
<dbReference type="GO" id="GO:0030429">
    <property type="term" value="F:kynureninase activity"/>
    <property type="evidence" value="ECO:0007669"/>
    <property type="project" value="InterPro"/>
</dbReference>
<proteinExistence type="predicted"/>
<keyword evidence="5" id="KW-0032">Aminotransferase</keyword>
<evidence type="ECO:0000259" key="4">
    <source>
        <dbReference type="Pfam" id="PF00266"/>
    </source>
</evidence>
<dbReference type="Pfam" id="PF00266">
    <property type="entry name" value="Aminotran_5"/>
    <property type="match status" value="1"/>
</dbReference>
<dbReference type="SUPFAM" id="SSF53383">
    <property type="entry name" value="PLP-dependent transferases"/>
    <property type="match status" value="1"/>
</dbReference>
<dbReference type="GO" id="GO:0008483">
    <property type="term" value="F:transaminase activity"/>
    <property type="evidence" value="ECO:0007669"/>
    <property type="project" value="UniProtKB-KW"/>
</dbReference>
<sequence length="372" mass="40726">MTTDPAYFLYHSIGLYPGKADDMAGALSAFSEVWGAMDDAQWPKVLTARAEFLDLWRDLIDAPDRSLTSAENVTTALFSILGGLPPERLRGKKVLIAADCFPSLHFLLNGMQQRLGYTLETVPIRQGDFWVRDEDMIVAWDESVGLALLTFVTSTSSHRCDLDALVAHGHAMGSLVGVDLTQGIGIIPFSVADTPADFVVSTTLKWLCGTPGAGIIQMRPDLIAEVKPELRGWFSQDNPFSWDLDAFEYAPDARRFEHGTPSVLACVGSVPALKWHAGQEGLLAQNRALTAEVMAQAGRVGMRIATPLDEGRRGGSVMLELPSDADPVKVVNGLRERQIHVDARGRILRVSPGAVTEMRHVERLFEALRTYV</sequence>
<evidence type="ECO:0000256" key="1">
    <source>
        <dbReference type="ARBA" id="ARBA00022642"/>
    </source>
</evidence>
<keyword evidence="3" id="KW-0663">Pyridoxal phosphate</keyword>
<protein>
    <submittedName>
        <fullName evidence="5">Aminotransferase class V-fold PLP-dependent enzyme</fullName>
    </submittedName>
</protein>
<dbReference type="GO" id="GO:0009435">
    <property type="term" value="P:NAD+ biosynthetic process"/>
    <property type="evidence" value="ECO:0007669"/>
    <property type="project" value="InterPro"/>
</dbReference>
<feature type="domain" description="Aminotransferase class V" evidence="4">
    <location>
        <begin position="57"/>
        <end position="345"/>
    </location>
</feature>
<dbReference type="GO" id="GO:0005737">
    <property type="term" value="C:cytoplasm"/>
    <property type="evidence" value="ECO:0007669"/>
    <property type="project" value="InterPro"/>
</dbReference>
<accession>A0A6P0CKB2</accession>
<dbReference type="PANTHER" id="PTHR14084">
    <property type="entry name" value="KYNURENINASE"/>
    <property type="match status" value="1"/>
</dbReference>
<dbReference type="Gene3D" id="3.40.640.10">
    <property type="entry name" value="Type I PLP-dependent aspartate aminotransferase-like (Major domain)"/>
    <property type="match status" value="1"/>
</dbReference>
<evidence type="ECO:0000256" key="2">
    <source>
        <dbReference type="ARBA" id="ARBA00022801"/>
    </source>
</evidence>
<keyword evidence="1" id="KW-0662">Pyridine nucleotide biosynthesis</keyword>
<gene>
    <name evidence="5" type="ORF">GV827_21165</name>
</gene>
<dbReference type="InterPro" id="IPR015421">
    <property type="entry name" value="PyrdxlP-dep_Trfase_major"/>
</dbReference>
<name>A0A6P0CKB2_9RHOB</name>
<dbReference type="AlphaFoldDB" id="A0A6P0CKB2"/>
<comment type="caution">
    <text evidence="5">The sequence shown here is derived from an EMBL/GenBank/DDBJ whole genome shotgun (WGS) entry which is preliminary data.</text>
</comment>
<dbReference type="InterPro" id="IPR015422">
    <property type="entry name" value="PyrdxlP-dep_Trfase_small"/>
</dbReference>
<evidence type="ECO:0000313" key="5">
    <source>
        <dbReference type="EMBL" id="NEK24884.1"/>
    </source>
</evidence>
<reference evidence="5 6" key="1">
    <citation type="submission" date="2020-01" db="EMBL/GenBank/DDBJ databases">
        <title>Sulfitobacter sediminilitoris sp. nov., isolated from a tidal flat.</title>
        <authorList>
            <person name="Park S."/>
            <person name="Yoon J.-H."/>
        </authorList>
    </citation>
    <scope>NUCLEOTIDE SEQUENCE [LARGE SCALE GENOMIC DNA]</scope>
    <source>
        <strain evidence="5 6">JBTF-M27</strain>
    </source>
</reference>
<keyword evidence="2" id="KW-0378">Hydrolase</keyword>
<keyword evidence="5" id="KW-0808">Transferase</keyword>
<dbReference type="InterPro" id="IPR010111">
    <property type="entry name" value="Kynureninase"/>
</dbReference>
<dbReference type="InterPro" id="IPR015424">
    <property type="entry name" value="PyrdxlP-dep_Trfase"/>
</dbReference>
<evidence type="ECO:0000256" key="3">
    <source>
        <dbReference type="ARBA" id="ARBA00022898"/>
    </source>
</evidence>
<evidence type="ECO:0000313" key="6">
    <source>
        <dbReference type="Proteomes" id="UP000468591"/>
    </source>
</evidence>
<dbReference type="RefSeq" id="WP_164355923.1">
    <property type="nucleotide sequence ID" value="NZ_JAABNT010000026.1"/>
</dbReference>
<keyword evidence="6" id="KW-1185">Reference proteome</keyword>
<dbReference type="EMBL" id="JAABNT010000026">
    <property type="protein sequence ID" value="NEK24884.1"/>
    <property type="molecule type" value="Genomic_DNA"/>
</dbReference>
<dbReference type="Gene3D" id="3.90.1150.10">
    <property type="entry name" value="Aspartate Aminotransferase, domain 1"/>
    <property type="match status" value="1"/>
</dbReference>
<dbReference type="GO" id="GO:0043420">
    <property type="term" value="P:anthranilate metabolic process"/>
    <property type="evidence" value="ECO:0007669"/>
    <property type="project" value="TreeGrafter"/>
</dbReference>
<organism evidence="5 6">
    <name type="scientific">Sulfitobacter sediminilitoris</name>
    <dbReference type="NCBI Taxonomy" id="2698830"/>
    <lineage>
        <taxon>Bacteria</taxon>
        <taxon>Pseudomonadati</taxon>
        <taxon>Pseudomonadota</taxon>
        <taxon>Alphaproteobacteria</taxon>
        <taxon>Rhodobacterales</taxon>
        <taxon>Roseobacteraceae</taxon>
        <taxon>Sulfitobacter</taxon>
    </lineage>
</organism>